<dbReference type="EMBL" id="CP045851">
    <property type="protein sequence ID" value="QGG94238.1"/>
    <property type="molecule type" value="Genomic_DNA"/>
</dbReference>
<dbReference type="Proteomes" id="UP000334019">
    <property type="component" value="Chromosome"/>
</dbReference>
<dbReference type="CDD" id="cd08899">
    <property type="entry name" value="SRPBCC_CalC_Aha1-like_6"/>
    <property type="match status" value="1"/>
</dbReference>
<protein>
    <recommendedName>
        <fullName evidence="2">Activator of Hsp90 ATPase homologue 1/2-like C-terminal domain-containing protein</fullName>
    </recommendedName>
</protein>
<proteinExistence type="inferred from homology"/>
<comment type="similarity">
    <text evidence="1">Belongs to the AHA1 family.</text>
</comment>
<organism evidence="3 4">
    <name type="scientific">Actinomarinicola tropica</name>
    <dbReference type="NCBI Taxonomy" id="2789776"/>
    <lineage>
        <taxon>Bacteria</taxon>
        <taxon>Bacillati</taxon>
        <taxon>Actinomycetota</taxon>
        <taxon>Acidimicrobiia</taxon>
        <taxon>Acidimicrobiales</taxon>
        <taxon>Iamiaceae</taxon>
        <taxon>Actinomarinicola</taxon>
    </lineage>
</organism>
<reference evidence="3 4" key="1">
    <citation type="submission" date="2019-11" db="EMBL/GenBank/DDBJ databases">
        <authorList>
            <person name="He Y."/>
        </authorList>
    </citation>
    <scope>NUCLEOTIDE SEQUENCE [LARGE SCALE GENOMIC DNA]</scope>
    <source>
        <strain evidence="3 4">SCSIO 58843</strain>
    </source>
</reference>
<name>A0A5Q2RBN3_9ACTN</name>
<dbReference type="SUPFAM" id="SSF55961">
    <property type="entry name" value="Bet v1-like"/>
    <property type="match status" value="1"/>
</dbReference>
<evidence type="ECO:0000256" key="1">
    <source>
        <dbReference type="ARBA" id="ARBA00006817"/>
    </source>
</evidence>
<evidence type="ECO:0000313" key="3">
    <source>
        <dbReference type="EMBL" id="QGG94238.1"/>
    </source>
</evidence>
<dbReference type="AlphaFoldDB" id="A0A5Q2RBN3"/>
<keyword evidence="4" id="KW-1185">Reference proteome</keyword>
<feature type="domain" description="Activator of Hsp90 ATPase homologue 1/2-like C-terminal" evidence="2">
    <location>
        <begin position="19"/>
        <end position="135"/>
    </location>
</feature>
<sequence length="162" mass="18153">MNLTGRITDGDLVLRRELAAPIEDVWASVTESERLARWFGTWTGDPAEGHVTVTMNAEAEPGSPTRYDIHRCDRPHRLSVSATDEYGTWLLDLDLSHADGRTTLVLTQRDVAPSGAHEVGPGWEWYLDRLESAVEDVEPPTLEAFDQDYLPLGDLYRSMLSD</sequence>
<evidence type="ECO:0000259" key="2">
    <source>
        <dbReference type="Pfam" id="PF08327"/>
    </source>
</evidence>
<dbReference type="InterPro" id="IPR023393">
    <property type="entry name" value="START-like_dom_sf"/>
</dbReference>
<evidence type="ECO:0000313" key="4">
    <source>
        <dbReference type="Proteomes" id="UP000334019"/>
    </source>
</evidence>
<dbReference type="Gene3D" id="3.30.530.20">
    <property type="match status" value="1"/>
</dbReference>
<dbReference type="Pfam" id="PF08327">
    <property type="entry name" value="AHSA1"/>
    <property type="match status" value="1"/>
</dbReference>
<accession>A0A5Q2RBN3</accession>
<gene>
    <name evidence="3" type="ORF">GH723_03495</name>
</gene>
<dbReference type="InterPro" id="IPR013538">
    <property type="entry name" value="ASHA1/2-like_C"/>
</dbReference>
<dbReference type="RefSeq" id="WP_153758344.1">
    <property type="nucleotide sequence ID" value="NZ_CP045851.1"/>
</dbReference>
<dbReference type="KEGG" id="atq:GH723_03495"/>